<reference evidence="3" key="1">
    <citation type="submission" date="2021-05" db="EMBL/GenBank/DDBJ databases">
        <authorList>
            <person name="Pietrasiak N."/>
            <person name="Ward R."/>
            <person name="Stajich J.E."/>
            <person name="Kurbessoian T."/>
        </authorList>
    </citation>
    <scope>NUCLEOTIDE SEQUENCE</scope>
    <source>
        <strain evidence="3">HA4357-MV3</strain>
    </source>
</reference>
<feature type="compositionally biased region" description="Low complexity" evidence="2">
    <location>
        <begin position="327"/>
        <end position="336"/>
    </location>
</feature>
<evidence type="ECO:0000256" key="1">
    <source>
        <dbReference type="SAM" id="Coils"/>
    </source>
</evidence>
<feature type="region of interest" description="Disordered" evidence="2">
    <location>
        <begin position="399"/>
        <end position="518"/>
    </location>
</feature>
<dbReference type="AlphaFoldDB" id="A0A9E3LTD0"/>
<feature type="compositionally biased region" description="Acidic residues" evidence="2">
    <location>
        <begin position="434"/>
        <end position="445"/>
    </location>
</feature>
<evidence type="ECO:0000313" key="4">
    <source>
        <dbReference type="Proteomes" id="UP000813215"/>
    </source>
</evidence>
<dbReference type="Proteomes" id="UP000813215">
    <property type="component" value="Unassembled WGS sequence"/>
</dbReference>
<feature type="region of interest" description="Disordered" evidence="2">
    <location>
        <begin position="327"/>
        <end position="371"/>
    </location>
</feature>
<protein>
    <submittedName>
        <fullName evidence="3">Uncharacterized protein</fullName>
    </submittedName>
</protein>
<feature type="compositionally biased region" description="Polar residues" evidence="2">
    <location>
        <begin position="1"/>
        <end position="11"/>
    </location>
</feature>
<evidence type="ECO:0000256" key="2">
    <source>
        <dbReference type="SAM" id="MobiDB-lite"/>
    </source>
</evidence>
<name>A0A9E3LTD0_9NOST</name>
<proteinExistence type="predicted"/>
<sequence length="518" mass="58530">MNEADTPNNGAFNEPQNPANAPQPQQASCPFYSVLPLENRTISQLPLLAPAPEDQEYQEDASCQDSMTETNQQIEQTSNSEYVLELNQQQLEELKPELDWVAEPEKEKLALVDSEFKQLLILNEELRSANNHLYEQVEGLKTALSESQGAVQWQQKRSAVAESMLNQQTQELNAAQEQIKSLYQQLETALQTVQTQETVIENYKAQLEINQQRLALLERECTLLQTKYNEQSHQLLQSENLSRELRTRLMRQQRQTLQFKAALEKCLETPVPSYDSTETHTNTNNVGNKQARNYQRTHSLLPNQQPIQPWSAEETDNFWVGSSYSNSYPSDNSTSSQLSTADTSSQESTLTSEQTTIEPEPEIDDETVSQTISSSDCLSLDEQVDNLIQLFFAAQTTSVSPPPLLENDPEDMEEAKNDDQTVTPIWETVATPVEDIEDTEDTEDTENTKEPIIVISPSADTDSEENEDLWFDMSPLPPSLPESDESDKSPSPVVYPERPPKGRKSLASVELPNFRPNK</sequence>
<dbReference type="EMBL" id="JAHHHW010000085">
    <property type="protein sequence ID" value="MBW4432463.1"/>
    <property type="molecule type" value="Genomic_DNA"/>
</dbReference>
<feature type="compositionally biased region" description="Acidic residues" evidence="2">
    <location>
        <begin position="461"/>
        <end position="470"/>
    </location>
</feature>
<gene>
    <name evidence="3" type="ORF">KME28_12190</name>
</gene>
<accession>A0A9E3LTD0</accession>
<comment type="caution">
    <text evidence="3">The sequence shown here is derived from an EMBL/GenBank/DDBJ whole genome shotgun (WGS) entry which is preliminary data.</text>
</comment>
<organism evidence="3 4">
    <name type="scientific">Pelatocladus maniniholoensis HA4357-MV3</name>
    <dbReference type="NCBI Taxonomy" id="1117104"/>
    <lineage>
        <taxon>Bacteria</taxon>
        <taxon>Bacillati</taxon>
        <taxon>Cyanobacteriota</taxon>
        <taxon>Cyanophyceae</taxon>
        <taxon>Nostocales</taxon>
        <taxon>Nostocaceae</taxon>
        <taxon>Pelatocladus</taxon>
    </lineage>
</organism>
<feature type="compositionally biased region" description="Low complexity" evidence="2">
    <location>
        <begin position="15"/>
        <end position="27"/>
    </location>
</feature>
<feature type="region of interest" description="Disordered" evidence="2">
    <location>
        <begin position="1"/>
        <end position="27"/>
    </location>
</feature>
<evidence type="ECO:0000313" key="3">
    <source>
        <dbReference type="EMBL" id="MBW4432463.1"/>
    </source>
</evidence>
<reference evidence="3" key="2">
    <citation type="journal article" date="2022" name="Microbiol. Resour. Announc.">
        <title>Metagenome Sequencing to Explore Phylogenomics of Terrestrial Cyanobacteria.</title>
        <authorList>
            <person name="Ward R.D."/>
            <person name="Stajich J.E."/>
            <person name="Johansen J.R."/>
            <person name="Huntemann M."/>
            <person name="Clum A."/>
            <person name="Foster B."/>
            <person name="Foster B."/>
            <person name="Roux S."/>
            <person name="Palaniappan K."/>
            <person name="Varghese N."/>
            <person name="Mukherjee S."/>
            <person name="Reddy T.B.K."/>
            <person name="Daum C."/>
            <person name="Copeland A."/>
            <person name="Chen I.A."/>
            <person name="Ivanova N.N."/>
            <person name="Kyrpides N.C."/>
            <person name="Shapiro N."/>
            <person name="Eloe-Fadrosh E.A."/>
            <person name="Pietrasiak N."/>
        </authorList>
    </citation>
    <scope>NUCLEOTIDE SEQUENCE</scope>
    <source>
        <strain evidence="3">HA4357-MV3</strain>
    </source>
</reference>
<feature type="coiled-coil region" evidence="1">
    <location>
        <begin position="123"/>
        <end position="234"/>
    </location>
</feature>
<keyword evidence="1" id="KW-0175">Coiled coil</keyword>
<feature type="compositionally biased region" description="Low complexity" evidence="2">
    <location>
        <begin position="343"/>
        <end position="356"/>
    </location>
</feature>